<keyword evidence="1" id="KW-0472">Membrane</keyword>
<evidence type="ECO:0000313" key="2">
    <source>
        <dbReference type="EMBL" id="MBC8753572.1"/>
    </source>
</evidence>
<accession>A0ABR7Q4T5</accession>
<dbReference type="InterPro" id="IPR037185">
    <property type="entry name" value="EmrE-like"/>
</dbReference>
<feature type="transmembrane region" description="Helical" evidence="1">
    <location>
        <begin position="296"/>
        <end position="314"/>
    </location>
</feature>
<dbReference type="EMBL" id="JACGWS010000001">
    <property type="protein sequence ID" value="MBC8753572.1"/>
    <property type="molecule type" value="Genomic_DNA"/>
</dbReference>
<dbReference type="Proteomes" id="UP000619238">
    <property type="component" value="Unassembled WGS sequence"/>
</dbReference>
<evidence type="ECO:0000313" key="3">
    <source>
        <dbReference type="Proteomes" id="UP000619238"/>
    </source>
</evidence>
<protein>
    <submittedName>
        <fullName evidence="2">Multidrug resistance efflux transporter family protein</fullName>
    </submittedName>
</protein>
<dbReference type="RefSeq" id="WP_187560600.1">
    <property type="nucleotide sequence ID" value="NZ_JACGWS010000001.1"/>
</dbReference>
<feature type="transmembrane region" description="Helical" evidence="1">
    <location>
        <begin position="79"/>
        <end position="101"/>
    </location>
</feature>
<proteinExistence type="predicted"/>
<gene>
    <name evidence="2" type="ORF">H2O64_02740</name>
</gene>
<reference evidence="2 3" key="1">
    <citation type="submission" date="2020-07" db="EMBL/GenBank/DDBJ databases">
        <title>Description of Kordia aestuariivivens sp. nov., isolated from a tidal flat.</title>
        <authorList>
            <person name="Park S."/>
            <person name="Yoon J.-H."/>
        </authorList>
    </citation>
    <scope>NUCLEOTIDE SEQUENCE [LARGE SCALE GENOMIC DNA]</scope>
    <source>
        <strain evidence="2 3">YSTF-M3</strain>
    </source>
</reference>
<keyword evidence="3" id="KW-1185">Reference proteome</keyword>
<dbReference type="Pfam" id="PF13536">
    <property type="entry name" value="EmrE"/>
    <property type="match status" value="1"/>
</dbReference>
<keyword evidence="1" id="KW-1133">Transmembrane helix</keyword>
<name>A0ABR7Q4T5_9FLAO</name>
<evidence type="ECO:0000256" key="1">
    <source>
        <dbReference type="SAM" id="Phobius"/>
    </source>
</evidence>
<feature type="transmembrane region" description="Helical" evidence="1">
    <location>
        <begin position="159"/>
        <end position="185"/>
    </location>
</feature>
<keyword evidence="1" id="KW-0812">Transmembrane</keyword>
<dbReference type="SUPFAM" id="SSF103481">
    <property type="entry name" value="Multidrug resistance efflux transporter EmrE"/>
    <property type="match status" value="1"/>
</dbReference>
<organism evidence="2 3">
    <name type="scientific">Kordia aestuariivivens</name>
    <dbReference type="NCBI Taxonomy" id="2759037"/>
    <lineage>
        <taxon>Bacteria</taxon>
        <taxon>Pseudomonadati</taxon>
        <taxon>Bacteroidota</taxon>
        <taxon>Flavobacteriia</taxon>
        <taxon>Flavobacteriales</taxon>
        <taxon>Flavobacteriaceae</taxon>
        <taxon>Kordia</taxon>
    </lineage>
</organism>
<comment type="caution">
    <text evidence="2">The sequence shown here is derived from an EMBL/GenBank/DDBJ whole genome shotgun (WGS) entry which is preliminary data.</text>
</comment>
<dbReference type="InterPro" id="IPR032713">
    <property type="entry name" value="EmrE"/>
</dbReference>
<feature type="transmembrane region" description="Helical" evidence="1">
    <location>
        <begin position="107"/>
        <end position="126"/>
    </location>
</feature>
<feature type="transmembrane region" description="Helical" evidence="1">
    <location>
        <begin position="206"/>
        <end position="225"/>
    </location>
</feature>
<feature type="transmembrane region" description="Helical" evidence="1">
    <location>
        <begin position="237"/>
        <end position="254"/>
    </location>
</feature>
<feature type="transmembrane region" description="Helical" evidence="1">
    <location>
        <begin position="266"/>
        <end position="290"/>
    </location>
</feature>
<feature type="transmembrane region" description="Helical" evidence="1">
    <location>
        <begin position="135"/>
        <end position="153"/>
    </location>
</feature>
<sequence>MKIDTIYSKILLYGFLAALFFSSTFAINKWLNVEMLGHWYWTASLRYIYVFLLINIIILIKNGSYSLLRTYKCYFQNILFWNMAGGIGFGIFYLCLCYAASYSDGWVLASTWQTTILFTPVVLFLLKERIKLHGVLYLIVMFIGVLLINNYAFKTIDDAFFNSIIPILIAAFSYPLGNTLCKFACEGKYEKISIHKYGISKDPLNQILIMVLGALPLIFIVGFIVNPTQPTIYQLKYIFIIAILTGVIATYFLYKARKIANKDGTALAFADGTQSIESPLALFWGFILFNEQLPNLSGWIGLILLTLGMGLFYLKNIKRQNNSIQNQKNY</sequence>
<feature type="transmembrane region" description="Helical" evidence="1">
    <location>
        <begin position="36"/>
        <end position="58"/>
    </location>
</feature>